<evidence type="ECO:0000256" key="1">
    <source>
        <dbReference type="SAM" id="Phobius"/>
    </source>
</evidence>
<feature type="transmembrane region" description="Helical" evidence="1">
    <location>
        <begin position="9"/>
        <end position="31"/>
    </location>
</feature>
<reference evidence="3" key="3">
    <citation type="submission" date="2015-02" db="EMBL/GenBank/DDBJ databases">
        <title>Genome analysis of three genomes within the thermophilic hydrogenogenic bacterial species Caldanaerobacter subterraneus.</title>
        <authorList>
            <person name="Sant'Anna F.H."/>
            <person name="Lebedinsky A."/>
            <person name="Sokolova T."/>
            <person name="Robb F.T."/>
            <person name="Gonzalez J.M."/>
        </authorList>
    </citation>
    <scope>NUCLEOTIDE SEQUENCE [LARGE SCALE GENOMIC DNA]</scope>
    <source>
        <strain evidence="3">DSM 12653</strain>
    </source>
</reference>
<name>A0A0F5PPB8_9THEO</name>
<organism evidence="2 3">
    <name type="scientific">Caldanaerobacter subterraneus subsp. pacificus DSM 12653</name>
    <dbReference type="NCBI Taxonomy" id="391606"/>
    <lineage>
        <taxon>Bacteria</taxon>
        <taxon>Bacillati</taxon>
        <taxon>Bacillota</taxon>
        <taxon>Clostridia</taxon>
        <taxon>Thermoanaerobacterales</taxon>
        <taxon>Thermoanaerobacteraceae</taxon>
        <taxon>Caldanaerobacter</taxon>
    </lineage>
</organism>
<evidence type="ECO:0000313" key="2">
    <source>
        <dbReference type="EMBL" id="KKC30512.1"/>
    </source>
</evidence>
<evidence type="ECO:0000313" key="3">
    <source>
        <dbReference type="Proteomes" id="UP000010146"/>
    </source>
</evidence>
<dbReference type="EMBL" id="ABXP02000031">
    <property type="protein sequence ID" value="KKC30512.1"/>
    <property type="molecule type" value="Genomic_DNA"/>
</dbReference>
<reference evidence="2 3" key="2">
    <citation type="journal article" date="2015" name="BMC Genomics">
        <title>Analysis of three genomes within the thermophilic bacterial species Caldanaerobacter subterraneus with a focus on carbon monoxide dehydrogenase evolution and hydrolase diversity.</title>
        <authorList>
            <person name="Sant'Anna F.H."/>
            <person name="Lebedinsky A.V."/>
            <person name="Sokolova T.G."/>
            <person name="Robb F.T."/>
            <person name="Gonzalez J.M."/>
        </authorList>
    </citation>
    <scope>NUCLEOTIDE SEQUENCE [LARGE SCALE GENOMIC DNA]</scope>
    <source>
        <strain evidence="2 3">DSM 12653</strain>
    </source>
</reference>
<accession>A0A0F5PPB8</accession>
<dbReference type="Proteomes" id="UP000010146">
    <property type="component" value="Unassembled WGS sequence"/>
</dbReference>
<protein>
    <submittedName>
        <fullName evidence="2">Uncharacterized protein</fullName>
    </submittedName>
</protein>
<proteinExistence type="predicted"/>
<gene>
    <name evidence="2" type="ORF">CDSM653_00466</name>
</gene>
<keyword evidence="1" id="KW-0472">Membrane</keyword>
<reference evidence="2 3" key="1">
    <citation type="submission" date="2008-07" db="EMBL/GenBank/DDBJ databases">
        <authorList>
            <person name="Gonzalez J."/>
            <person name="Sokolova T."/>
            <person name="Ferriera S."/>
            <person name="Johnson J."/>
            <person name="Kravitz S."/>
            <person name="Beeson K."/>
            <person name="Sutton G."/>
            <person name="Rogers Y.-H."/>
            <person name="Friedman R."/>
            <person name="Frazier M."/>
            <person name="Venter J.C."/>
        </authorList>
    </citation>
    <scope>NUCLEOTIDE SEQUENCE [LARGE SCALE GENOMIC DNA]</scope>
    <source>
        <strain evidence="2 3">DSM 12653</strain>
    </source>
</reference>
<comment type="caution">
    <text evidence="2">The sequence shown here is derived from an EMBL/GenBank/DDBJ whole genome shotgun (WGS) entry which is preliminary data.</text>
</comment>
<dbReference type="RefSeq" id="WP_022587136.1">
    <property type="nucleotide sequence ID" value="NZ_ABXP02000031.1"/>
</dbReference>
<sequence length="42" mass="4714">MFKFNIKNLIWAIAGLVLLIVAVFFIVNWLINSKNSTSSESA</sequence>
<dbReference type="AlphaFoldDB" id="A0A0F5PPB8"/>
<keyword evidence="1" id="KW-1133">Transmembrane helix</keyword>
<keyword evidence="1" id="KW-0812">Transmembrane</keyword>